<dbReference type="PANTHER" id="PTHR48207:SF3">
    <property type="entry name" value="SUCCINATE--HYDROXYMETHYLGLUTARATE COA-TRANSFERASE"/>
    <property type="match status" value="1"/>
</dbReference>
<evidence type="ECO:0000256" key="1">
    <source>
        <dbReference type="ARBA" id="ARBA00022679"/>
    </source>
</evidence>
<dbReference type="Proteomes" id="UP000752292">
    <property type="component" value="Unassembled WGS sequence"/>
</dbReference>
<proteinExistence type="predicted"/>
<dbReference type="EMBL" id="JACQRX010000320">
    <property type="protein sequence ID" value="MBI4252264.1"/>
    <property type="molecule type" value="Genomic_DNA"/>
</dbReference>
<keyword evidence="1 2" id="KW-0808">Transferase</keyword>
<accession>A0A933EAP1</accession>
<dbReference type="AlphaFoldDB" id="A0A933EAP1"/>
<evidence type="ECO:0000313" key="2">
    <source>
        <dbReference type="EMBL" id="MBI4252264.1"/>
    </source>
</evidence>
<comment type="caution">
    <text evidence="2">The sequence shown here is derived from an EMBL/GenBank/DDBJ whole genome shotgun (WGS) entry which is preliminary data.</text>
</comment>
<name>A0A933EAP1_UNCTE</name>
<dbReference type="SUPFAM" id="SSF89796">
    <property type="entry name" value="CoA-transferase family III (CaiB/BaiF)"/>
    <property type="match status" value="1"/>
</dbReference>
<dbReference type="InterPro" id="IPR044855">
    <property type="entry name" value="CoA-Trfase_III_dom3_sf"/>
</dbReference>
<organism evidence="2 3">
    <name type="scientific">Tectimicrobiota bacterium</name>
    <dbReference type="NCBI Taxonomy" id="2528274"/>
    <lineage>
        <taxon>Bacteria</taxon>
        <taxon>Pseudomonadati</taxon>
        <taxon>Nitrospinota/Tectimicrobiota group</taxon>
        <taxon>Candidatus Tectimicrobiota</taxon>
    </lineage>
</organism>
<protein>
    <submittedName>
        <fullName evidence="2">CoA transferase</fullName>
    </submittedName>
</protein>
<evidence type="ECO:0000313" key="3">
    <source>
        <dbReference type="Proteomes" id="UP000752292"/>
    </source>
</evidence>
<dbReference type="InterPro" id="IPR003673">
    <property type="entry name" value="CoA-Trfase_fam_III"/>
</dbReference>
<dbReference type="PANTHER" id="PTHR48207">
    <property type="entry name" value="SUCCINATE--HYDROXYMETHYLGLUTARATE COA-TRANSFERASE"/>
    <property type="match status" value="1"/>
</dbReference>
<dbReference type="InterPro" id="IPR023606">
    <property type="entry name" value="CoA-Trfase_III_dom_1_sf"/>
</dbReference>
<dbReference type="Gene3D" id="3.30.1540.10">
    <property type="entry name" value="formyl-coa transferase, domain 3"/>
    <property type="match status" value="1"/>
</dbReference>
<reference evidence="2" key="1">
    <citation type="submission" date="2020-07" db="EMBL/GenBank/DDBJ databases">
        <title>Huge and variable diversity of episymbiotic CPR bacteria and DPANN archaea in groundwater ecosystems.</title>
        <authorList>
            <person name="He C.Y."/>
            <person name="Keren R."/>
            <person name="Whittaker M."/>
            <person name="Farag I.F."/>
            <person name="Doudna J."/>
            <person name="Cate J.H.D."/>
            <person name="Banfield J.F."/>
        </authorList>
    </citation>
    <scope>NUCLEOTIDE SEQUENCE</scope>
    <source>
        <strain evidence="2">NC_groundwater_1370_Ag_S-0.2um_69_93</strain>
    </source>
</reference>
<sequence length="403" mass="43241">MLEGYRIIETGQVIAGTGGGMILADMGAEVIKVEAPGGDLGRNPSIAGLGPISSIFLTFNRGKKSVVLDLKKPEGKEAFLGLAARADAVIANFRPGTMDRLGLGFAALKEVNPGIVFVDSSGYGERGPWRDRPAFDLVLQGISGHMSITGEPGRPPVRHGVPTADITTALYTALACMGGLLGRARGGGAAHLEVPMFDVQLAMFGYISTMYLNKGDLPEPPGSAHEYMVPYQAFATKTIYIVLSPREERFWKKTCEVMGIPELADDPRYKTNDLRSENRAGLLPLLEDILRSRPGEEWLDLFEKAGVPSAPVNTLDRALENEQVEAREMIRTYEYPGLGPVRMVGNPILDRVAGRNPDLRPAPLLGEDTEAVLKDVLGYSEARIASLLASGAAKACQPAAARA</sequence>
<dbReference type="Gene3D" id="3.40.50.10540">
    <property type="entry name" value="Crotonobetainyl-coa:carnitine coa-transferase, domain 1"/>
    <property type="match status" value="1"/>
</dbReference>
<dbReference type="Pfam" id="PF02515">
    <property type="entry name" value="CoA_transf_3"/>
    <property type="match status" value="1"/>
</dbReference>
<dbReference type="GO" id="GO:0008410">
    <property type="term" value="F:CoA-transferase activity"/>
    <property type="evidence" value="ECO:0007669"/>
    <property type="project" value="TreeGrafter"/>
</dbReference>
<dbReference type="InterPro" id="IPR050483">
    <property type="entry name" value="CoA-transferase_III_domain"/>
</dbReference>
<gene>
    <name evidence="2" type="ORF">HY618_07370</name>
</gene>